<evidence type="ECO:0000256" key="7">
    <source>
        <dbReference type="ARBA" id="ARBA00023012"/>
    </source>
</evidence>
<dbReference type="InterPro" id="IPR050482">
    <property type="entry name" value="Sensor_HK_TwoCompSys"/>
</dbReference>
<evidence type="ECO:0000313" key="12">
    <source>
        <dbReference type="EMBL" id="TJY63443.1"/>
    </source>
</evidence>
<evidence type="ECO:0000259" key="10">
    <source>
        <dbReference type="PROSITE" id="PS50112"/>
    </source>
</evidence>
<feature type="domain" description="PAC" evidence="11">
    <location>
        <begin position="626"/>
        <end position="679"/>
    </location>
</feature>
<evidence type="ECO:0000256" key="4">
    <source>
        <dbReference type="ARBA" id="ARBA00022692"/>
    </source>
</evidence>
<dbReference type="AlphaFoldDB" id="A0A4U0GWI3"/>
<dbReference type="PROSITE" id="PS50109">
    <property type="entry name" value="HIS_KIN"/>
    <property type="match status" value="1"/>
</dbReference>
<dbReference type="PROSITE" id="PS50113">
    <property type="entry name" value="PAC"/>
    <property type="match status" value="1"/>
</dbReference>
<dbReference type="SUPFAM" id="SSF55785">
    <property type="entry name" value="PYP-like sensor domain (PAS domain)"/>
    <property type="match status" value="5"/>
</dbReference>
<evidence type="ECO:0000256" key="6">
    <source>
        <dbReference type="ARBA" id="ARBA00022989"/>
    </source>
</evidence>
<dbReference type="CDD" id="cd16917">
    <property type="entry name" value="HATPase_UhpB-NarQ-NarX-like"/>
    <property type="match status" value="1"/>
</dbReference>
<dbReference type="InterPro" id="IPR035965">
    <property type="entry name" value="PAS-like_dom_sf"/>
</dbReference>
<dbReference type="InterPro" id="IPR003594">
    <property type="entry name" value="HATPase_dom"/>
</dbReference>
<dbReference type="Pfam" id="PF08448">
    <property type="entry name" value="PAS_4"/>
    <property type="match status" value="1"/>
</dbReference>
<keyword evidence="2" id="KW-1003">Cell membrane</keyword>
<dbReference type="RefSeq" id="WP_136822117.1">
    <property type="nucleotide sequence ID" value="NZ_BMJX01000006.1"/>
</dbReference>
<dbReference type="InterPro" id="IPR005467">
    <property type="entry name" value="His_kinase_dom"/>
</dbReference>
<keyword evidence="8" id="KW-0472">Membrane</keyword>
<dbReference type="SUPFAM" id="SSF55874">
    <property type="entry name" value="ATPase domain of HSP90 chaperone/DNA topoisomerase II/histidine kinase"/>
    <property type="match status" value="1"/>
</dbReference>
<dbReference type="InterPro" id="IPR013656">
    <property type="entry name" value="PAS_4"/>
</dbReference>
<dbReference type="GO" id="GO:0016301">
    <property type="term" value="F:kinase activity"/>
    <property type="evidence" value="ECO:0007669"/>
    <property type="project" value="UniProtKB-KW"/>
</dbReference>
<dbReference type="Gene3D" id="1.20.5.1930">
    <property type="match status" value="1"/>
</dbReference>
<evidence type="ECO:0000256" key="8">
    <source>
        <dbReference type="ARBA" id="ARBA00023136"/>
    </source>
</evidence>
<organism evidence="12 13">
    <name type="scientific">Sphingobacterium alkalisoli</name>
    <dbReference type="NCBI Taxonomy" id="1874115"/>
    <lineage>
        <taxon>Bacteria</taxon>
        <taxon>Pseudomonadati</taxon>
        <taxon>Bacteroidota</taxon>
        <taxon>Sphingobacteriia</taxon>
        <taxon>Sphingobacteriales</taxon>
        <taxon>Sphingobacteriaceae</taxon>
        <taxon>Sphingobacterium</taxon>
    </lineage>
</organism>
<comment type="subcellular location">
    <subcellularLocation>
        <location evidence="1">Cell membrane</location>
        <topology evidence="1">Multi-pass membrane protein</topology>
    </subcellularLocation>
</comment>
<dbReference type="GO" id="GO:0000160">
    <property type="term" value="P:phosphorelay signal transduction system"/>
    <property type="evidence" value="ECO:0007669"/>
    <property type="project" value="UniProtKB-KW"/>
</dbReference>
<dbReference type="InterPro" id="IPR000014">
    <property type="entry name" value="PAS"/>
</dbReference>
<dbReference type="InterPro" id="IPR000700">
    <property type="entry name" value="PAS-assoc_C"/>
</dbReference>
<evidence type="ECO:0000259" key="9">
    <source>
        <dbReference type="PROSITE" id="PS50109"/>
    </source>
</evidence>
<dbReference type="PANTHER" id="PTHR24421">
    <property type="entry name" value="NITRATE/NITRITE SENSOR PROTEIN NARX-RELATED"/>
    <property type="match status" value="1"/>
</dbReference>
<dbReference type="SMART" id="SM00091">
    <property type="entry name" value="PAS"/>
    <property type="match status" value="2"/>
</dbReference>
<keyword evidence="4" id="KW-0812">Transmembrane</keyword>
<evidence type="ECO:0000259" key="11">
    <source>
        <dbReference type="PROSITE" id="PS50113"/>
    </source>
</evidence>
<dbReference type="PROSITE" id="PS50112">
    <property type="entry name" value="PAS"/>
    <property type="match status" value="1"/>
</dbReference>
<evidence type="ECO:0000313" key="13">
    <source>
        <dbReference type="Proteomes" id="UP000309872"/>
    </source>
</evidence>
<keyword evidence="13" id="KW-1185">Reference proteome</keyword>
<comment type="caution">
    <text evidence="12">The sequence shown here is derived from an EMBL/GenBank/DDBJ whole genome shotgun (WGS) entry which is preliminary data.</text>
</comment>
<dbReference type="Gene3D" id="3.30.450.20">
    <property type="entry name" value="PAS domain"/>
    <property type="match status" value="5"/>
</dbReference>
<dbReference type="InterPro" id="IPR036890">
    <property type="entry name" value="HATPase_C_sf"/>
</dbReference>
<keyword evidence="3" id="KW-0808">Transferase</keyword>
<proteinExistence type="predicted"/>
<sequence>MALSDEILDLIPIACFHLDNTGIIKYINRSALELLGRTKMDCLGRTISEIFPDSTINDFSIPIKAALEDHKTATLDYVSQDRWIRLTATPTKSGVIVSFTELSAPERGTVSTKKTIRTLLDKTDNDLSIHSKTPNTSAVDEQELIRVHEKMDQWTKTKYLSLFNKINQGFCIVEVLFDPDDNPIDYKFLEVNPAFEAQTGLHQVAGNTMRNLKPEHEEYWFRIYGEIAKTGIPQHFEEEAAALGRWYDVYAYRMEPPNKNHVAILFNDITERKNIEKTIRENEVQYRQLLEHTVIERTTELRQTKDLLQATLDSSLDMIQVFKALRDEQGKIIDFIWILVNQAAEKIYGGIMGERLLQRNPGVLHTGIFQHFVDVVESGVAQQYEMNYTYEQFDGWFHQSVVKLGDGVACTTADITARKLADEALTKSYHLMQSVFDASLIQMSVLEAIRDINGNITDFQIKIVNRKLESETKRTDLVGKLYAEEYPGIKSSGLFNVMLRVMQTGKPEGLEYYYPYDGFRKWFSCMFVKSGNGLVATNIDITERKQREEERFNHYLLLQQSEELAKSGSWDLDLENDVFTWSDGMYKLFDLTKNTYIRPEIYLDYATPKSRPIAKKIVRCLYKGNAEFEETLEIRIGDQIKLLHLKATVVSNQEKRPIRILGVTIDITAVHEAENKIRRLAEQRQQEILQAILNTQEEERQRISESLHNGLAQLLYGTKLSLDYLTSKLALEKPEIFNYSKKYTGDLLSDAIKENRRISHELMPTVLTEFGLNAAIQDVCNQLKDGLKLKCNLSLGDIKLDKYLELAIFRTVQELMINVVKHAKATAAEVNLVIKNSGVRILVSDNGKGITATNNDQHGIGLSSIRNKVDLLKGSINIESPYKKGTKIEVWLPLQTSQDYNPE</sequence>
<evidence type="ECO:0000256" key="2">
    <source>
        <dbReference type="ARBA" id="ARBA00022475"/>
    </source>
</evidence>
<dbReference type="OrthoDB" id="5401121at2"/>
<gene>
    <name evidence="12" type="ORF">FAZ19_17840</name>
</gene>
<dbReference type="GO" id="GO:0005886">
    <property type="term" value="C:plasma membrane"/>
    <property type="evidence" value="ECO:0007669"/>
    <property type="project" value="UniProtKB-SubCell"/>
</dbReference>
<name>A0A4U0GWI3_9SPHI</name>
<evidence type="ECO:0000256" key="5">
    <source>
        <dbReference type="ARBA" id="ARBA00022777"/>
    </source>
</evidence>
<feature type="domain" description="PAS" evidence="10">
    <location>
        <begin position="1"/>
        <end position="70"/>
    </location>
</feature>
<dbReference type="Gene3D" id="3.30.565.10">
    <property type="entry name" value="Histidine kinase-like ATPase, C-terminal domain"/>
    <property type="match status" value="1"/>
</dbReference>
<reference evidence="12 13" key="1">
    <citation type="submission" date="2019-04" db="EMBL/GenBank/DDBJ databases">
        <title>Sphingobacterium olei sp. nov., isolated from oil-contaminated soil.</title>
        <authorList>
            <person name="Liu B."/>
        </authorList>
    </citation>
    <scope>NUCLEOTIDE SEQUENCE [LARGE SCALE GENOMIC DNA]</scope>
    <source>
        <strain evidence="12 13">Y3L14</strain>
    </source>
</reference>
<feature type="domain" description="Histidine kinase" evidence="9">
    <location>
        <begin position="808"/>
        <end position="896"/>
    </location>
</feature>
<keyword evidence="7" id="KW-0902">Two-component regulatory system</keyword>
<accession>A0A4U0GWI3</accession>
<dbReference type="Proteomes" id="UP000309872">
    <property type="component" value="Unassembled WGS sequence"/>
</dbReference>
<dbReference type="Pfam" id="PF02518">
    <property type="entry name" value="HATPase_c"/>
    <property type="match status" value="1"/>
</dbReference>
<protein>
    <submittedName>
        <fullName evidence="12">PAS domain-containing protein</fullName>
    </submittedName>
</protein>
<dbReference type="PANTHER" id="PTHR24421:SF37">
    <property type="entry name" value="SENSOR HISTIDINE KINASE NARS"/>
    <property type="match status" value="1"/>
</dbReference>
<dbReference type="CDD" id="cd00130">
    <property type="entry name" value="PAS"/>
    <property type="match status" value="1"/>
</dbReference>
<keyword evidence="6" id="KW-1133">Transmembrane helix</keyword>
<dbReference type="EMBL" id="SUKA01000006">
    <property type="protein sequence ID" value="TJY63443.1"/>
    <property type="molecule type" value="Genomic_DNA"/>
</dbReference>
<evidence type="ECO:0000256" key="3">
    <source>
        <dbReference type="ARBA" id="ARBA00022679"/>
    </source>
</evidence>
<dbReference type="SMART" id="SM00387">
    <property type="entry name" value="HATPase_c"/>
    <property type="match status" value="1"/>
</dbReference>
<evidence type="ECO:0000256" key="1">
    <source>
        <dbReference type="ARBA" id="ARBA00004651"/>
    </source>
</evidence>
<keyword evidence="5" id="KW-0418">Kinase</keyword>